<reference evidence="7 8" key="1">
    <citation type="submission" date="2009-02" db="EMBL/GenBank/DDBJ databases">
        <title>Sequencing of the draft genome and assembly of Dethiobacter alkaliphilus AHT 1.</title>
        <authorList>
            <consortium name="US DOE Joint Genome Institute (JGI-PGF)"/>
            <person name="Lucas S."/>
            <person name="Copeland A."/>
            <person name="Lapidus A."/>
            <person name="Glavina del Rio T."/>
            <person name="Dalin E."/>
            <person name="Tice H."/>
            <person name="Bruce D."/>
            <person name="Goodwin L."/>
            <person name="Pitluck S."/>
            <person name="Larimer F."/>
            <person name="Land M.L."/>
            <person name="Hauser L."/>
            <person name="Muyzer G."/>
        </authorList>
    </citation>
    <scope>NUCLEOTIDE SEQUENCE [LARGE SCALE GENOMIC DNA]</scope>
    <source>
        <strain evidence="7 8">AHT 1</strain>
    </source>
</reference>
<evidence type="ECO:0000259" key="6">
    <source>
        <dbReference type="PROSITE" id="PS50975"/>
    </source>
</evidence>
<dbReference type="InterPro" id="IPR013815">
    <property type="entry name" value="ATP_grasp_subdomain_1"/>
</dbReference>
<dbReference type="STRING" id="555088.DealDRAFT_2267"/>
<dbReference type="Gene3D" id="3.30.470.20">
    <property type="entry name" value="ATP-grasp fold, B domain"/>
    <property type="match status" value="1"/>
</dbReference>
<dbReference type="SMART" id="SM00881">
    <property type="entry name" value="CoA_binding"/>
    <property type="match status" value="1"/>
</dbReference>
<gene>
    <name evidence="7" type="ORF">DealDRAFT_2267</name>
</gene>
<dbReference type="RefSeq" id="WP_008517503.1">
    <property type="nucleotide sequence ID" value="NZ_ACJM01000012.1"/>
</dbReference>
<dbReference type="EMBL" id="ACJM01000012">
    <property type="protein sequence ID" value="EEG76819.1"/>
    <property type="molecule type" value="Genomic_DNA"/>
</dbReference>
<dbReference type="AlphaFoldDB" id="C0GIF8"/>
<dbReference type="InterPro" id="IPR032875">
    <property type="entry name" value="Succ_CoA_lig_flav_dom"/>
</dbReference>
<evidence type="ECO:0000256" key="1">
    <source>
        <dbReference type="ARBA" id="ARBA00022598"/>
    </source>
</evidence>
<dbReference type="InterPro" id="IPR036291">
    <property type="entry name" value="NAD(P)-bd_dom_sf"/>
</dbReference>
<dbReference type="eggNOG" id="COG0045">
    <property type="taxonomic scope" value="Bacteria"/>
</dbReference>
<comment type="similarity">
    <text evidence="4">In the N-terminal section; belongs to the acetate CoA ligase alpha subunit family.</text>
</comment>
<dbReference type="InterPro" id="IPR003781">
    <property type="entry name" value="CoA-bd"/>
</dbReference>
<dbReference type="Pfam" id="PF13549">
    <property type="entry name" value="ATP-grasp_5"/>
    <property type="match status" value="1"/>
</dbReference>
<comment type="caution">
    <text evidence="7">The sequence shown here is derived from an EMBL/GenBank/DDBJ whole genome shotgun (WGS) entry which is preliminary data.</text>
</comment>
<dbReference type="eggNOG" id="COG1042">
    <property type="taxonomic scope" value="Bacteria"/>
</dbReference>
<dbReference type="InterPro" id="IPR051538">
    <property type="entry name" value="Acyl-CoA_Synth/Transferase"/>
</dbReference>
<evidence type="ECO:0000256" key="4">
    <source>
        <dbReference type="ARBA" id="ARBA00060888"/>
    </source>
</evidence>
<keyword evidence="2 5" id="KW-0547">Nucleotide-binding</keyword>
<dbReference type="GO" id="GO:0016874">
    <property type="term" value="F:ligase activity"/>
    <property type="evidence" value="ECO:0007669"/>
    <property type="project" value="UniProtKB-KW"/>
</dbReference>
<evidence type="ECO:0000313" key="8">
    <source>
        <dbReference type="Proteomes" id="UP000006443"/>
    </source>
</evidence>
<dbReference type="Gene3D" id="3.30.1490.20">
    <property type="entry name" value="ATP-grasp fold, A domain"/>
    <property type="match status" value="1"/>
</dbReference>
<dbReference type="Proteomes" id="UP000006443">
    <property type="component" value="Unassembled WGS sequence"/>
</dbReference>
<dbReference type="Pfam" id="PF13380">
    <property type="entry name" value="CoA_binding_2"/>
    <property type="match status" value="1"/>
</dbReference>
<keyword evidence="3 5" id="KW-0067">ATP-binding</keyword>
<feature type="domain" description="ATP-grasp" evidence="6">
    <location>
        <begin position="514"/>
        <end position="552"/>
    </location>
</feature>
<dbReference type="Gene3D" id="3.40.50.261">
    <property type="entry name" value="Succinyl-CoA synthetase domains"/>
    <property type="match status" value="2"/>
</dbReference>
<dbReference type="PROSITE" id="PS50975">
    <property type="entry name" value="ATP_GRASP"/>
    <property type="match status" value="1"/>
</dbReference>
<dbReference type="SUPFAM" id="SSF52210">
    <property type="entry name" value="Succinyl-CoA synthetase domains"/>
    <property type="match status" value="2"/>
</dbReference>
<dbReference type="GO" id="GO:0046872">
    <property type="term" value="F:metal ion binding"/>
    <property type="evidence" value="ECO:0007669"/>
    <property type="project" value="InterPro"/>
</dbReference>
<evidence type="ECO:0000256" key="3">
    <source>
        <dbReference type="ARBA" id="ARBA00022840"/>
    </source>
</evidence>
<sequence>MKNNPLYKLMNPGSIAIAGAGNNPRKMGTLHALNILKGGYGGKFFPLHPTEETVLGHKAYRTVDQLPQVPELVMLIVPTDAALHLLDEFGRLGTRRAIVVTSGFRETGAAGQKKEEELQEIARRHNIRFLGPNCIGMMNSQISLNTTVMPLSGQPGRLGMASQSGTYVTQTFSYLKERGIHFSKAISVGNETDIDITDALEYLGQDEETKAIALYIEGIKDGARFIDVAQKITPHKPVIAQYVGGSAAGARAGMSHTGSMAGPDFLYEGIFKQAGIIRVDTVEDLYLNGWMLASQPPMRGSRVGVVTNSGGPGTAISDTCDKNNLEVPRFSPQLQEQIRQLIQAQASSTNPVDLTFDLNARNLSVVIPELIMQSGEVDGLVLHGAMSHGFLRAIHPYLQEMLGGISLEGFLAQFPVDFTDMVSLPVKYQLPMAVSSFFGNEDNYTAAFRSHSIPVFDAPEKAAKAMSALHRHKEIRERKEIERTPLPALAVEAEKIIAEAVAAGRQVLDEYQAKQVLAAYGIPVTRERLAHCAQEAAEAAQKLGFPVVLKASSPDIAHKTEQGLVHLNLKTVDDVKQAYSAVIAAAGSQVPVLVAEMVQGQRELLAGMSRFPGFGPCIMFGIGGIFTEAIKDVTFRAAPLTETEAEEMLTDIRTAALLQQFRGMPAAETAELARLLRKLGELALLHPRIAEIDINPIVLSGSRPVAVDALIVLTKE</sequence>
<dbReference type="InterPro" id="IPR011761">
    <property type="entry name" value="ATP-grasp"/>
</dbReference>
<evidence type="ECO:0000256" key="2">
    <source>
        <dbReference type="ARBA" id="ARBA00022741"/>
    </source>
</evidence>
<proteinExistence type="inferred from homology"/>
<evidence type="ECO:0000313" key="7">
    <source>
        <dbReference type="EMBL" id="EEG76819.1"/>
    </source>
</evidence>
<dbReference type="InterPro" id="IPR016102">
    <property type="entry name" value="Succinyl-CoA_synth-like"/>
</dbReference>
<dbReference type="PANTHER" id="PTHR43334:SF1">
    <property type="entry name" value="3-HYDROXYPROPIONATE--COA LIGASE [ADP-FORMING]"/>
    <property type="match status" value="1"/>
</dbReference>
<protein>
    <submittedName>
        <fullName evidence="7">CoA-binding domain protein</fullName>
    </submittedName>
</protein>
<organism evidence="7 8">
    <name type="scientific">Dethiobacter alkaliphilus AHT 1</name>
    <dbReference type="NCBI Taxonomy" id="555088"/>
    <lineage>
        <taxon>Bacteria</taxon>
        <taxon>Bacillati</taxon>
        <taxon>Bacillota</taxon>
        <taxon>Dethiobacteria</taxon>
        <taxon>Dethiobacterales</taxon>
        <taxon>Dethiobacteraceae</taxon>
        <taxon>Dethiobacter</taxon>
    </lineage>
</organism>
<dbReference type="FunFam" id="3.30.1490.20:FF:000020">
    <property type="entry name" value="Protein lysine acetyltransferase"/>
    <property type="match status" value="1"/>
</dbReference>
<dbReference type="Pfam" id="PF13607">
    <property type="entry name" value="Succ_CoA_lig"/>
    <property type="match status" value="1"/>
</dbReference>
<dbReference type="SUPFAM" id="SSF51735">
    <property type="entry name" value="NAD(P)-binding Rossmann-fold domains"/>
    <property type="match status" value="1"/>
</dbReference>
<name>C0GIF8_DETAL</name>
<dbReference type="SUPFAM" id="SSF56059">
    <property type="entry name" value="Glutathione synthetase ATP-binding domain-like"/>
    <property type="match status" value="1"/>
</dbReference>
<dbReference type="Gene3D" id="3.40.50.720">
    <property type="entry name" value="NAD(P)-binding Rossmann-like Domain"/>
    <property type="match status" value="1"/>
</dbReference>
<keyword evidence="1" id="KW-0436">Ligase</keyword>
<dbReference type="GO" id="GO:0005524">
    <property type="term" value="F:ATP binding"/>
    <property type="evidence" value="ECO:0007669"/>
    <property type="project" value="UniProtKB-UniRule"/>
</dbReference>
<keyword evidence="8" id="KW-1185">Reference proteome</keyword>
<dbReference type="PANTHER" id="PTHR43334">
    <property type="entry name" value="ACETATE--COA LIGASE [ADP-FORMING]"/>
    <property type="match status" value="1"/>
</dbReference>
<evidence type="ECO:0000256" key="5">
    <source>
        <dbReference type="PROSITE-ProRule" id="PRU00409"/>
    </source>
</evidence>
<accession>C0GIF8</accession>